<dbReference type="Proteomes" id="UP000604273">
    <property type="component" value="Unassembled WGS sequence"/>
</dbReference>
<sequence length="324" mass="35536">MKRSGSPYLTHQLVNNVIKSINGVRVEENSNAPKNGPQGRTFIDLVSGTEKANSDKTDMSSSNETSPITQDPNSKAPLANMDNTLPEAQDKSAPKDIGVPEQPQPSPVTRDAEAATSPTSKKRRFDQMDESGIHTYSKYERLISNFKPERVAQLRGEALKDLEQAESSKASFDCALADLKGREDQMKQIRDQSKVLVDEMSNGMRGQGDQGVVAGLLASTGTAYANGLTSLLDLLLQGSSCSRDGRTAEELQAQRAEAVDKAGKAKKRVQVLDHIEKARATHESYMKAKDYRQKIRNLLSETDEHAMELEKACIVAFSHAEQED</sequence>
<feature type="compositionally biased region" description="Polar residues" evidence="1">
    <location>
        <begin position="59"/>
        <end position="73"/>
    </location>
</feature>
<name>A0A8H4WRB5_9HYPO</name>
<gene>
    <name evidence="2" type="ORF">FGADI_10617</name>
</gene>
<protein>
    <submittedName>
        <fullName evidence="2">Uncharacterized protein</fullName>
    </submittedName>
</protein>
<feature type="region of interest" description="Disordered" evidence="1">
    <location>
        <begin position="50"/>
        <end position="131"/>
    </location>
</feature>
<evidence type="ECO:0000256" key="1">
    <source>
        <dbReference type="SAM" id="MobiDB-lite"/>
    </source>
</evidence>
<dbReference type="OrthoDB" id="3261350at2759"/>
<keyword evidence="3" id="KW-1185">Reference proteome</keyword>
<evidence type="ECO:0000313" key="2">
    <source>
        <dbReference type="EMBL" id="KAF4947161.1"/>
    </source>
</evidence>
<proteinExistence type="predicted"/>
<reference evidence="2" key="2">
    <citation type="submission" date="2020-05" db="EMBL/GenBank/DDBJ databases">
        <authorList>
            <person name="Kim H.-S."/>
            <person name="Proctor R.H."/>
            <person name="Brown D.W."/>
        </authorList>
    </citation>
    <scope>NUCLEOTIDE SEQUENCE</scope>
    <source>
        <strain evidence="2">NRRL 45417</strain>
    </source>
</reference>
<dbReference type="EMBL" id="JABFAI010000294">
    <property type="protein sequence ID" value="KAF4947161.1"/>
    <property type="molecule type" value="Genomic_DNA"/>
</dbReference>
<organism evidence="2 3">
    <name type="scientific">Fusarium gaditjirri</name>
    <dbReference type="NCBI Taxonomy" id="282569"/>
    <lineage>
        <taxon>Eukaryota</taxon>
        <taxon>Fungi</taxon>
        <taxon>Dikarya</taxon>
        <taxon>Ascomycota</taxon>
        <taxon>Pezizomycotina</taxon>
        <taxon>Sordariomycetes</taxon>
        <taxon>Hypocreomycetidae</taxon>
        <taxon>Hypocreales</taxon>
        <taxon>Nectriaceae</taxon>
        <taxon>Fusarium</taxon>
        <taxon>Fusarium nisikadoi species complex</taxon>
    </lineage>
</organism>
<evidence type="ECO:0000313" key="3">
    <source>
        <dbReference type="Proteomes" id="UP000604273"/>
    </source>
</evidence>
<dbReference type="AlphaFoldDB" id="A0A8H4WRB5"/>
<comment type="caution">
    <text evidence="2">The sequence shown here is derived from an EMBL/GenBank/DDBJ whole genome shotgun (WGS) entry which is preliminary data.</text>
</comment>
<accession>A0A8H4WRB5</accession>
<reference evidence="2" key="1">
    <citation type="journal article" date="2020" name="BMC Genomics">
        <title>Correction to: Identification and distribution of gene clusters required for synthesis of sphingolipid metabolism inhibitors in diverse species of the filamentous fungus Fusarium.</title>
        <authorList>
            <person name="Kim H.S."/>
            <person name="Lohmar J.M."/>
            <person name="Busman M."/>
            <person name="Brown D.W."/>
            <person name="Naumann T.A."/>
            <person name="Divon H.H."/>
            <person name="Lysoe E."/>
            <person name="Uhlig S."/>
            <person name="Proctor R.H."/>
        </authorList>
    </citation>
    <scope>NUCLEOTIDE SEQUENCE</scope>
    <source>
        <strain evidence="2">NRRL 45417</strain>
    </source>
</reference>